<dbReference type="KEGG" id="jag:GJA_2647"/>
<dbReference type="Proteomes" id="UP000027604">
    <property type="component" value="Chromosome I"/>
</dbReference>
<protein>
    <submittedName>
        <fullName evidence="1">Uncharacterized protein</fullName>
    </submittedName>
</protein>
<keyword evidence="2" id="KW-1185">Reference proteome</keyword>
<dbReference type="HOGENOM" id="CLU_3184666_0_0_4"/>
<sequence>MELPNFSISSKKSEELCALAEGWCGGRVWLMRCWARELVMECIRNG</sequence>
<evidence type="ECO:0000313" key="2">
    <source>
        <dbReference type="Proteomes" id="UP000027604"/>
    </source>
</evidence>
<dbReference type="STRING" id="1349767.GJA_2647"/>
<dbReference type="EMBL" id="HG322949">
    <property type="protein sequence ID" value="CDG83278.1"/>
    <property type="molecule type" value="Genomic_DNA"/>
</dbReference>
<organism evidence="1 2">
    <name type="scientific">Janthinobacterium agaricidamnosum NBRC 102515 = DSM 9628</name>
    <dbReference type="NCBI Taxonomy" id="1349767"/>
    <lineage>
        <taxon>Bacteria</taxon>
        <taxon>Pseudomonadati</taxon>
        <taxon>Pseudomonadota</taxon>
        <taxon>Betaproteobacteria</taxon>
        <taxon>Burkholderiales</taxon>
        <taxon>Oxalobacteraceae</taxon>
        <taxon>Janthinobacterium</taxon>
    </lineage>
</organism>
<gene>
    <name evidence="1" type="ORF">GJA_2647</name>
</gene>
<name>W0V7E8_9BURK</name>
<accession>W0V7E8</accession>
<proteinExistence type="predicted"/>
<dbReference type="AlphaFoldDB" id="W0V7E8"/>
<evidence type="ECO:0000313" key="1">
    <source>
        <dbReference type="EMBL" id="CDG83278.1"/>
    </source>
</evidence>
<reference evidence="1 2" key="1">
    <citation type="journal article" date="2015" name="Genome Announc.">
        <title>Genome Sequence of Mushroom Soft-Rot Pathogen Janthinobacterium agaricidamnosum.</title>
        <authorList>
            <person name="Graupner K."/>
            <person name="Lackner G."/>
            <person name="Hertweck C."/>
        </authorList>
    </citation>
    <scope>NUCLEOTIDE SEQUENCE [LARGE SCALE GENOMIC DNA]</scope>
    <source>
        <strain evidence="2">NBRC 102515 / DSM 9628</strain>
    </source>
</reference>